<keyword evidence="1" id="KW-0732">Signal</keyword>
<reference evidence="3" key="1">
    <citation type="submission" date="2025-08" db="UniProtKB">
        <authorList>
            <consortium name="RefSeq"/>
        </authorList>
    </citation>
    <scope>IDENTIFICATION</scope>
    <source>
        <tissue evidence="3">Whole Larva</tissue>
    </source>
</reference>
<evidence type="ECO:0000313" key="2">
    <source>
        <dbReference type="Proteomes" id="UP000695000"/>
    </source>
</evidence>
<dbReference type="GeneID" id="108567748"/>
<protein>
    <submittedName>
        <fullName evidence="3">Uncharacterized protein LOC108567748</fullName>
    </submittedName>
</protein>
<accession>A0ABM1NAN0</accession>
<sequence length="131" mass="15236">MKHCGATLFLAFVACTTIAQMQEFENLCPPRGFCLGHCKFGGCVKRAARQDDMGPFWANRGKREPSYFKDTFYADEPRWLLMRRDEPEEIDPFFTARGKKHEEEDARLKVKKYIVLDESPFMAARGKKTFQ</sequence>
<keyword evidence="2" id="KW-1185">Reference proteome</keyword>
<feature type="signal peptide" evidence="1">
    <location>
        <begin position="1"/>
        <end position="21"/>
    </location>
</feature>
<gene>
    <name evidence="3" type="primary">LOC108567748</name>
</gene>
<organism evidence="2 3">
    <name type="scientific">Nicrophorus vespilloides</name>
    <name type="common">Boreal carrion beetle</name>
    <dbReference type="NCBI Taxonomy" id="110193"/>
    <lineage>
        <taxon>Eukaryota</taxon>
        <taxon>Metazoa</taxon>
        <taxon>Ecdysozoa</taxon>
        <taxon>Arthropoda</taxon>
        <taxon>Hexapoda</taxon>
        <taxon>Insecta</taxon>
        <taxon>Pterygota</taxon>
        <taxon>Neoptera</taxon>
        <taxon>Endopterygota</taxon>
        <taxon>Coleoptera</taxon>
        <taxon>Polyphaga</taxon>
        <taxon>Staphyliniformia</taxon>
        <taxon>Silphidae</taxon>
        <taxon>Nicrophorinae</taxon>
        <taxon>Nicrophorus</taxon>
    </lineage>
</organism>
<dbReference type="PROSITE" id="PS51257">
    <property type="entry name" value="PROKAR_LIPOPROTEIN"/>
    <property type="match status" value="1"/>
</dbReference>
<dbReference type="RefSeq" id="XP_017783880.1">
    <property type="nucleotide sequence ID" value="XM_017928391.1"/>
</dbReference>
<dbReference type="Proteomes" id="UP000695000">
    <property type="component" value="Unplaced"/>
</dbReference>
<evidence type="ECO:0000256" key="1">
    <source>
        <dbReference type="SAM" id="SignalP"/>
    </source>
</evidence>
<name>A0ABM1NAN0_NICVS</name>
<evidence type="ECO:0000313" key="3">
    <source>
        <dbReference type="RefSeq" id="XP_017783880.1"/>
    </source>
</evidence>
<feature type="chain" id="PRO_5045625256" evidence="1">
    <location>
        <begin position="22"/>
        <end position="131"/>
    </location>
</feature>
<proteinExistence type="predicted"/>